<dbReference type="CDD" id="cd20071">
    <property type="entry name" value="SET_SMYD"/>
    <property type="match status" value="1"/>
</dbReference>
<keyword evidence="6" id="KW-0862">Zinc</keyword>
<comment type="caution">
    <text evidence="11">The sequence shown here is derived from an EMBL/GenBank/DDBJ whole genome shotgun (WGS) entry which is preliminary data.</text>
</comment>
<evidence type="ECO:0000256" key="2">
    <source>
        <dbReference type="ARBA" id="ARBA00022679"/>
    </source>
</evidence>
<dbReference type="Pfam" id="PF00856">
    <property type="entry name" value="SET"/>
    <property type="match status" value="1"/>
</dbReference>
<accession>A0AAD9FPZ5</accession>
<protein>
    <recommendedName>
        <fullName evidence="8">Histone-lysine N-methyltransferase SET5</fullName>
    </recommendedName>
    <alternativeName>
        <fullName evidence="7">SET domain-containing protein 5</fullName>
    </alternativeName>
</protein>
<keyword evidence="2" id="KW-0808">Transferase</keyword>
<organism evidence="11 12">
    <name type="scientific">Papiliotrema laurentii</name>
    <name type="common">Cryptococcus laurentii</name>
    <dbReference type="NCBI Taxonomy" id="5418"/>
    <lineage>
        <taxon>Eukaryota</taxon>
        <taxon>Fungi</taxon>
        <taxon>Dikarya</taxon>
        <taxon>Basidiomycota</taxon>
        <taxon>Agaricomycotina</taxon>
        <taxon>Tremellomycetes</taxon>
        <taxon>Tremellales</taxon>
        <taxon>Rhynchogastremaceae</taxon>
        <taxon>Papiliotrema</taxon>
    </lineage>
</organism>
<evidence type="ECO:0000313" key="12">
    <source>
        <dbReference type="Proteomes" id="UP001182556"/>
    </source>
</evidence>
<evidence type="ECO:0000256" key="9">
    <source>
        <dbReference type="ARBA" id="ARBA00048619"/>
    </source>
</evidence>
<gene>
    <name evidence="11" type="ORF">DB88DRAFT_500182</name>
</gene>
<evidence type="ECO:0000256" key="7">
    <source>
        <dbReference type="ARBA" id="ARBA00042380"/>
    </source>
</evidence>
<dbReference type="Gene3D" id="1.10.220.160">
    <property type="match status" value="1"/>
</dbReference>
<dbReference type="InterPro" id="IPR002893">
    <property type="entry name" value="Znf_MYND"/>
</dbReference>
<keyword evidence="12" id="KW-1185">Reference proteome</keyword>
<name>A0AAD9FPZ5_PAPLA</name>
<evidence type="ECO:0000256" key="6">
    <source>
        <dbReference type="ARBA" id="ARBA00022833"/>
    </source>
</evidence>
<evidence type="ECO:0000256" key="3">
    <source>
        <dbReference type="ARBA" id="ARBA00022691"/>
    </source>
</evidence>
<feature type="domain" description="SET" evidence="10">
    <location>
        <begin position="82"/>
        <end position="384"/>
    </location>
</feature>
<dbReference type="PANTHER" id="PTHR46402">
    <property type="entry name" value="SET AND MYND DOMAIN-CONTAINING PROTEIN 5"/>
    <property type="match status" value="1"/>
</dbReference>
<dbReference type="GO" id="GO:0032259">
    <property type="term" value="P:methylation"/>
    <property type="evidence" value="ECO:0007669"/>
    <property type="project" value="UniProtKB-KW"/>
</dbReference>
<sequence>MTMTTTISPSDNVLVPFAKQLRQEHPSVGIAKLLQQLKQAHPDWAVSEKRLKKVLQPPSSTEPGLVADTGIDPTLNASEIAPKVKVRLFGGEKGKGLVAKDKILQGEVLWQEEPWVVTADSSLQAPLLQQQMCSQCFTAFPLRNPPLSVSCPHCDMAHFCNRLCLSKAQSSAHHPLLCPGQNKGALELLKYIHRNAARHLDATAKIVAKWRAGDANVYQRVWEGMARVNLEKKEMERKEWEFVGEQRRKEWGTAHQLLINALNPPTTSPNYKSFQKLVTKGRKSPPSEEELDRWFSFNNFLELLGLASINQEDSGGLYALHAHINHSCEPNLMARNLPKTFVPPVDLPCSPPPPNAPGVRGTNKLTMVARRTIHPGEELTLPYVNFNLDREDRRRMLRELYGFWCDCPKCQREAKSSS</sequence>
<evidence type="ECO:0000256" key="8">
    <source>
        <dbReference type="ARBA" id="ARBA00044528"/>
    </source>
</evidence>
<evidence type="ECO:0000256" key="1">
    <source>
        <dbReference type="ARBA" id="ARBA00022603"/>
    </source>
</evidence>
<dbReference type="Gene3D" id="2.170.270.10">
    <property type="entry name" value="SET domain"/>
    <property type="match status" value="1"/>
</dbReference>
<dbReference type="EMBL" id="JAODAN010000011">
    <property type="protein sequence ID" value="KAK1921267.1"/>
    <property type="molecule type" value="Genomic_DNA"/>
</dbReference>
<dbReference type="PROSITE" id="PS50280">
    <property type="entry name" value="SET"/>
    <property type="match status" value="1"/>
</dbReference>
<dbReference type="SUPFAM" id="SSF82199">
    <property type="entry name" value="SET domain"/>
    <property type="match status" value="1"/>
</dbReference>
<keyword evidence="4" id="KW-0479">Metal-binding</keyword>
<dbReference type="Proteomes" id="UP001182556">
    <property type="component" value="Unassembled WGS sequence"/>
</dbReference>
<dbReference type="GO" id="GO:0045814">
    <property type="term" value="P:negative regulation of gene expression, epigenetic"/>
    <property type="evidence" value="ECO:0007669"/>
    <property type="project" value="TreeGrafter"/>
</dbReference>
<dbReference type="PROSITE" id="PS01360">
    <property type="entry name" value="ZF_MYND_1"/>
    <property type="match status" value="1"/>
</dbReference>
<dbReference type="InterPro" id="IPR046341">
    <property type="entry name" value="SET_dom_sf"/>
</dbReference>
<proteinExistence type="predicted"/>
<dbReference type="PANTHER" id="PTHR46402:SF2">
    <property type="entry name" value="HISTONE-LYSINE N-TRIMETHYLTRANSFERASE SMYD5"/>
    <property type="match status" value="1"/>
</dbReference>
<dbReference type="AlphaFoldDB" id="A0AAD9FPZ5"/>
<keyword evidence="3" id="KW-0949">S-adenosyl-L-methionine</keyword>
<keyword evidence="5" id="KW-0863">Zinc-finger</keyword>
<dbReference type="GO" id="GO:0042799">
    <property type="term" value="F:histone H4K20 methyltransferase activity"/>
    <property type="evidence" value="ECO:0007669"/>
    <property type="project" value="TreeGrafter"/>
</dbReference>
<comment type="catalytic activity">
    <reaction evidence="9">
        <text>L-lysyl-[histone] + S-adenosyl-L-methionine = N(6)-methyl-L-lysyl-[histone] + S-adenosyl-L-homocysteine + H(+)</text>
        <dbReference type="Rhea" id="RHEA:10024"/>
        <dbReference type="Rhea" id="RHEA-COMP:9845"/>
        <dbReference type="Rhea" id="RHEA-COMP:9846"/>
        <dbReference type="ChEBI" id="CHEBI:15378"/>
        <dbReference type="ChEBI" id="CHEBI:29969"/>
        <dbReference type="ChEBI" id="CHEBI:57856"/>
        <dbReference type="ChEBI" id="CHEBI:59789"/>
        <dbReference type="ChEBI" id="CHEBI:61929"/>
    </reaction>
    <physiologicalReaction direction="left-to-right" evidence="9">
        <dbReference type="Rhea" id="RHEA:10025"/>
    </physiologicalReaction>
</comment>
<evidence type="ECO:0000259" key="10">
    <source>
        <dbReference type="PROSITE" id="PS50280"/>
    </source>
</evidence>
<evidence type="ECO:0000256" key="4">
    <source>
        <dbReference type="ARBA" id="ARBA00022723"/>
    </source>
</evidence>
<dbReference type="InterPro" id="IPR001214">
    <property type="entry name" value="SET_dom"/>
</dbReference>
<evidence type="ECO:0000313" key="11">
    <source>
        <dbReference type="EMBL" id="KAK1921267.1"/>
    </source>
</evidence>
<reference evidence="11" key="1">
    <citation type="submission" date="2023-02" db="EMBL/GenBank/DDBJ databases">
        <title>Identification and recombinant expression of a fungal hydrolase from Papiliotrema laurentii that hydrolyzes apple cutin and clears colloidal polyester polyurethane.</title>
        <authorList>
            <consortium name="DOE Joint Genome Institute"/>
            <person name="Roman V.A."/>
            <person name="Bojanowski C."/>
            <person name="Crable B.R."/>
            <person name="Wagner D.N."/>
            <person name="Hung C.S."/>
            <person name="Nadeau L.J."/>
            <person name="Schratz L."/>
            <person name="Haridas S."/>
            <person name="Pangilinan J."/>
            <person name="Lipzen A."/>
            <person name="Na H."/>
            <person name="Yan M."/>
            <person name="Ng V."/>
            <person name="Grigoriev I.V."/>
            <person name="Spatafora J.W."/>
            <person name="Barlow D."/>
            <person name="Biffinger J."/>
            <person name="Kelley-Loughnane N."/>
            <person name="Varaljay V.A."/>
            <person name="Crookes-Goodson W.J."/>
        </authorList>
    </citation>
    <scope>NUCLEOTIDE SEQUENCE</scope>
    <source>
        <strain evidence="11">5307AH</strain>
    </source>
</reference>
<keyword evidence="1" id="KW-0489">Methyltransferase</keyword>
<dbReference type="GO" id="GO:0008270">
    <property type="term" value="F:zinc ion binding"/>
    <property type="evidence" value="ECO:0007669"/>
    <property type="project" value="UniProtKB-KW"/>
</dbReference>
<evidence type="ECO:0000256" key="5">
    <source>
        <dbReference type="ARBA" id="ARBA00022771"/>
    </source>
</evidence>
<dbReference type="Gene3D" id="6.10.140.2220">
    <property type="match status" value="1"/>
</dbReference>